<dbReference type="InterPro" id="IPR001851">
    <property type="entry name" value="ABC_transp_permease"/>
</dbReference>
<keyword evidence="5 6" id="KW-0472">Membrane</keyword>
<evidence type="ECO:0000256" key="1">
    <source>
        <dbReference type="ARBA" id="ARBA00004651"/>
    </source>
</evidence>
<reference evidence="7 8" key="1">
    <citation type="submission" date="2015-09" db="EMBL/GenBank/DDBJ databases">
        <title>Genome sequence of Oxobacter pfennigii DSM 3222.</title>
        <authorList>
            <person name="Poehlein A."/>
            <person name="Bengelsdorf F.R."/>
            <person name="Schiel-Bengelsdorf B."/>
            <person name="Duerre P."/>
            <person name="Daniel R."/>
        </authorList>
    </citation>
    <scope>NUCLEOTIDE SEQUENCE [LARGE SCALE GENOMIC DNA]</scope>
    <source>
        <strain evidence="7 8">DSM 3222</strain>
    </source>
</reference>
<gene>
    <name evidence="7" type="primary">livH_6</name>
    <name evidence="7" type="ORF">OXPF_22340</name>
</gene>
<feature type="transmembrane region" description="Helical" evidence="6">
    <location>
        <begin position="7"/>
        <end position="27"/>
    </location>
</feature>
<evidence type="ECO:0000256" key="2">
    <source>
        <dbReference type="ARBA" id="ARBA00022475"/>
    </source>
</evidence>
<feature type="transmembrane region" description="Helical" evidence="6">
    <location>
        <begin position="116"/>
        <end position="135"/>
    </location>
</feature>
<dbReference type="GO" id="GO:0015658">
    <property type="term" value="F:branched-chain amino acid transmembrane transporter activity"/>
    <property type="evidence" value="ECO:0007669"/>
    <property type="project" value="InterPro"/>
</dbReference>
<feature type="transmembrane region" description="Helical" evidence="6">
    <location>
        <begin position="61"/>
        <end position="81"/>
    </location>
</feature>
<dbReference type="PANTHER" id="PTHR30482:SF10">
    <property type="entry name" value="HIGH-AFFINITY BRANCHED-CHAIN AMINO ACID TRANSPORT PROTEIN BRAE"/>
    <property type="match status" value="1"/>
</dbReference>
<evidence type="ECO:0000313" key="8">
    <source>
        <dbReference type="Proteomes" id="UP000050326"/>
    </source>
</evidence>
<dbReference type="AlphaFoldDB" id="A0A0P8W8M0"/>
<keyword evidence="4 6" id="KW-1133">Transmembrane helix</keyword>
<dbReference type="CDD" id="cd06581">
    <property type="entry name" value="TM_PBP1_LivM_like"/>
    <property type="match status" value="1"/>
</dbReference>
<dbReference type="PATRIC" id="fig|36849.3.peg.2355"/>
<name>A0A0P8W8M0_9CLOT</name>
<dbReference type="Proteomes" id="UP000050326">
    <property type="component" value="Unassembled WGS sequence"/>
</dbReference>
<dbReference type="STRING" id="36849.OXPF_22340"/>
<keyword evidence="8" id="KW-1185">Reference proteome</keyword>
<keyword evidence="3 6" id="KW-0812">Transmembrane</keyword>
<feature type="transmembrane region" description="Helical" evidence="6">
    <location>
        <begin position="33"/>
        <end position="54"/>
    </location>
</feature>
<dbReference type="Pfam" id="PF02653">
    <property type="entry name" value="BPD_transp_2"/>
    <property type="match status" value="1"/>
</dbReference>
<feature type="transmembrane region" description="Helical" evidence="6">
    <location>
        <begin position="155"/>
        <end position="173"/>
    </location>
</feature>
<protein>
    <submittedName>
        <fullName evidence="7">High-affinity branched-chain amino acid transport system permease protein LivH</fullName>
    </submittedName>
</protein>
<dbReference type="InterPro" id="IPR043428">
    <property type="entry name" value="LivM-like"/>
</dbReference>
<accession>A0A0P8W8M0</accession>
<organism evidence="7 8">
    <name type="scientific">Oxobacter pfennigii</name>
    <dbReference type="NCBI Taxonomy" id="36849"/>
    <lineage>
        <taxon>Bacteria</taxon>
        <taxon>Bacillati</taxon>
        <taxon>Bacillota</taxon>
        <taxon>Clostridia</taxon>
        <taxon>Eubacteriales</taxon>
        <taxon>Clostridiaceae</taxon>
        <taxon>Oxobacter</taxon>
    </lineage>
</organism>
<evidence type="ECO:0000256" key="4">
    <source>
        <dbReference type="ARBA" id="ARBA00022989"/>
    </source>
</evidence>
<sequence>MKERTKYLIVIGIAVLVYLVLANLMRYQVLNNYHIQIITFAGINIILAVSLNLINGITGQLSLGHAGFMSVGGYVASVASIKMGIPFLPALILGGIAAAIVGCLIGFPTLRLKGDYLAITTLGFGEIIRVLFVNIEYVGGARGLMGIPKKTTFDIVYLLAVVTVLVVINIINSTHGRALKSIREDEIAAEAMGINTTKYKVMAFTVAAAFAGIAGGLYAHYIMYINPKSFDFLKSIDIVIMVVMGGMGSIIGSIFSSIVLTILPEALRQFSDYRMVIYSLALILVMIYRPSGLLGTKELSISGAAKRLKKLFGKERGVKDGTSKS</sequence>
<keyword evidence="2" id="KW-1003">Cell membrane</keyword>
<evidence type="ECO:0000313" key="7">
    <source>
        <dbReference type="EMBL" id="KPU44068.1"/>
    </source>
</evidence>
<comment type="subcellular location">
    <subcellularLocation>
        <location evidence="1">Cell membrane</location>
        <topology evidence="1">Multi-pass membrane protein</topology>
    </subcellularLocation>
</comment>
<feature type="transmembrane region" description="Helical" evidence="6">
    <location>
        <begin position="275"/>
        <end position="291"/>
    </location>
</feature>
<dbReference type="GO" id="GO:0005886">
    <property type="term" value="C:plasma membrane"/>
    <property type="evidence" value="ECO:0007669"/>
    <property type="project" value="UniProtKB-SubCell"/>
</dbReference>
<evidence type="ECO:0000256" key="3">
    <source>
        <dbReference type="ARBA" id="ARBA00022692"/>
    </source>
</evidence>
<dbReference type="EMBL" id="LKET01000032">
    <property type="protein sequence ID" value="KPU44068.1"/>
    <property type="molecule type" value="Genomic_DNA"/>
</dbReference>
<evidence type="ECO:0000256" key="6">
    <source>
        <dbReference type="SAM" id="Phobius"/>
    </source>
</evidence>
<feature type="transmembrane region" description="Helical" evidence="6">
    <location>
        <begin position="87"/>
        <end position="107"/>
    </location>
</feature>
<proteinExistence type="predicted"/>
<feature type="transmembrane region" description="Helical" evidence="6">
    <location>
        <begin position="201"/>
        <end position="223"/>
    </location>
</feature>
<comment type="caution">
    <text evidence="7">The sequence shown here is derived from an EMBL/GenBank/DDBJ whole genome shotgun (WGS) entry which is preliminary data.</text>
</comment>
<evidence type="ECO:0000256" key="5">
    <source>
        <dbReference type="ARBA" id="ARBA00023136"/>
    </source>
</evidence>
<dbReference type="PANTHER" id="PTHR30482">
    <property type="entry name" value="HIGH-AFFINITY BRANCHED-CHAIN AMINO ACID TRANSPORT SYSTEM PERMEASE"/>
    <property type="match status" value="1"/>
</dbReference>
<feature type="transmembrane region" description="Helical" evidence="6">
    <location>
        <begin position="238"/>
        <end position="263"/>
    </location>
</feature>